<gene>
    <name evidence="5" type="ordered locus">Sden_2202</name>
</gene>
<dbReference type="OrthoDB" id="5296159at2"/>
<evidence type="ECO:0000256" key="2">
    <source>
        <dbReference type="ARBA" id="ARBA00022729"/>
    </source>
</evidence>
<dbReference type="HOGENOM" id="CLU_064076_3_1_6"/>
<protein>
    <submittedName>
        <fullName evidence="5">ABC-type amino acid transport/signal transduction systems periplasmic component/domain-like protein</fullName>
    </submittedName>
</protein>
<reference evidence="5 6" key="1">
    <citation type="submission" date="2006-03" db="EMBL/GenBank/DDBJ databases">
        <title>Complete sequence of Shewanella denitrificans OS217.</title>
        <authorList>
            <consortium name="US DOE Joint Genome Institute"/>
            <person name="Copeland A."/>
            <person name="Lucas S."/>
            <person name="Lapidus A."/>
            <person name="Barry K."/>
            <person name="Detter J.C."/>
            <person name="Glavina del Rio T."/>
            <person name="Hammon N."/>
            <person name="Israni S."/>
            <person name="Dalin E."/>
            <person name="Tice H."/>
            <person name="Pitluck S."/>
            <person name="Brettin T."/>
            <person name="Bruce D."/>
            <person name="Han C."/>
            <person name="Tapia R."/>
            <person name="Gilna P."/>
            <person name="Kiss H."/>
            <person name="Schmutz J."/>
            <person name="Larimer F."/>
            <person name="Land M."/>
            <person name="Hauser L."/>
            <person name="Kyrpides N."/>
            <person name="Lykidis A."/>
            <person name="Richardson P."/>
        </authorList>
    </citation>
    <scope>NUCLEOTIDE SEQUENCE [LARGE SCALE GENOMIC DNA]</scope>
    <source>
        <strain evidence="6">OS217 / ATCC BAA-1090 / DSM 15013</strain>
    </source>
</reference>
<accession>Q12M43</accession>
<sequence length="265" mass="29670">MKQWLFLWICLSCVSVNLSAADDSDFSIAGAELAPHSGQALPQKGWVPQVINEALKSSGYRVDFQFLPFNRALVSVRKGQIDAMSPLYISELRKTFLYYSEPLVISKTSLFYTKEKPVNYRNISDLSGLKIAIMRGASVNPEFDKYQDMIRIEVTSYEQLVRMLLLGRVDALVGEEFVVREIIKNDDEFNGKHRLLQGDVALATQGLYVAVSKAAPDAANKFNALKVGLSQLKASGRFNQILQQHGIAYENGLIQPVRDPLDDIH</sequence>
<dbReference type="STRING" id="318161.Sden_2202"/>
<keyword evidence="2 3" id="KW-0732">Signal</keyword>
<organism evidence="5 6">
    <name type="scientific">Shewanella denitrificans (strain OS217 / ATCC BAA-1090 / DSM 15013)</name>
    <dbReference type="NCBI Taxonomy" id="318161"/>
    <lineage>
        <taxon>Bacteria</taxon>
        <taxon>Pseudomonadati</taxon>
        <taxon>Pseudomonadota</taxon>
        <taxon>Gammaproteobacteria</taxon>
        <taxon>Alteromonadales</taxon>
        <taxon>Shewanellaceae</taxon>
        <taxon>Shewanella</taxon>
    </lineage>
</organism>
<evidence type="ECO:0000256" key="3">
    <source>
        <dbReference type="SAM" id="SignalP"/>
    </source>
</evidence>
<dbReference type="eggNOG" id="COG0834">
    <property type="taxonomic scope" value="Bacteria"/>
</dbReference>
<dbReference type="EMBL" id="CP000302">
    <property type="protein sequence ID" value="ABE55483.1"/>
    <property type="molecule type" value="Genomic_DNA"/>
</dbReference>
<dbReference type="SMART" id="SM00062">
    <property type="entry name" value="PBPb"/>
    <property type="match status" value="1"/>
</dbReference>
<name>Q12M43_SHEDO</name>
<dbReference type="PANTHER" id="PTHR35936:SF25">
    <property type="entry name" value="ABC TRANSPORTER SUBSTRATE-BINDING PROTEIN"/>
    <property type="match status" value="1"/>
</dbReference>
<evidence type="ECO:0000259" key="4">
    <source>
        <dbReference type="SMART" id="SM00062"/>
    </source>
</evidence>
<dbReference type="Gene3D" id="3.40.190.10">
    <property type="entry name" value="Periplasmic binding protein-like II"/>
    <property type="match status" value="2"/>
</dbReference>
<dbReference type="Proteomes" id="UP000001982">
    <property type="component" value="Chromosome"/>
</dbReference>
<evidence type="ECO:0000256" key="1">
    <source>
        <dbReference type="ARBA" id="ARBA00010333"/>
    </source>
</evidence>
<proteinExistence type="inferred from homology"/>
<dbReference type="PANTHER" id="PTHR35936">
    <property type="entry name" value="MEMBRANE-BOUND LYTIC MUREIN TRANSGLYCOSYLASE F"/>
    <property type="match status" value="1"/>
</dbReference>
<keyword evidence="6" id="KW-1185">Reference proteome</keyword>
<evidence type="ECO:0000313" key="5">
    <source>
        <dbReference type="EMBL" id="ABE55483.1"/>
    </source>
</evidence>
<dbReference type="InterPro" id="IPR001638">
    <property type="entry name" value="Solute-binding_3/MltF_N"/>
</dbReference>
<evidence type="ECO:0000313" key="6">
    <source>
        <dbReference type="Proteomes" id="UP000001982"/>
    </source>
</evidence>
<dbReference type="SUPFAM" id="SSF53850">
    <property type="entry name" value="Periplasmic binding protein-like II"/>
    <property type="match status" value="1"/>
</dbReference>
<dbReference type="AlphaFoldDB" id="Q12M43"/>
<feature type="chain" id="PRO_5004181548" evidence="3">
    <location>
        <begin position="21"/>
        <end position="265"/>
    </location>
</feature>
<feature type="domain" description="Solute-binding protein family 3/N-terminal" evidence="4">
    <location>
        <begin position="46"/>
        <end position="248"/>
    </location>
</feature>
<comment type="similarity">
    <text evidence="1">Belongs to the bacterial solute-binding protein 3 family.</text>
</comment>
<feature type="signal peptide" evidence="3">
    <location>
        <begin position="1"/>
        <end position="20"/>
    </location>
</feature>
<dbReference type="Pfam" id="PF00497">
    <property type="entry name" value="SBP_bac_3"/>
    <property type="match status" value="1"/>
</dbReference>
<dbReference type="RefSeq" id="WP_011496636.1">
    <property type="nucleotide sequence ID" value="NC_007954.1"/>
</dbReference>
<dbReference type="KEGG" id="sdn:Sden_2202"/>